<dbReference type="Gene3D" id="2.40.30.10">
    <property type="entry name" value="Translation factors"/>
    <property type="match status" value="1"/>
</dbReference>
<evidence type="ECO:0000313" key="6">
    <source>
        <dbReference type="EMBL" id="KAL3670575.1"/>
    </source>
</evidence>
<keyword evidence="7" id="KW-1185">Reference proteome</keyword>
<protein>
    <recommendedName>
        <fullName evidence="5">Sulfite reductase [NADPH] flavoprotein alpha-component-like FAD-binding domain-containing protein</fullName>
    </recommendedName>
</protein>
<organism evidence="6 7">
    <name type="scientific">Phytophthora oleae</name>
    <dbReference type="NCBI Taxonomy" id="2107226"/>
    <lineage>
        <taxon>Eukaryota</taxon>
        <taxon>Sar</taxon>
        <taxon>Stramenopiles</taxon>
        <taxon>Oomycota</taxon>
        <taxon>Peronosporomycetes</taxon>
        <taxon>Peronosporales</taxon>
        <taxon>Peronosporaceae</taxon>
        <taxon>Phytophthora</taxon>
    </lineage>
</organism>
<comment type="caution">
    <text evidence="6">The sequence shown here is derived from an EMBL/GenBank/DDBJ whole genome shotgun (WGS) entry which is preliminary data.</text>
</comment>
<dbReference type="InterPro" id="IPR017938">
    <property type="entry name" value="Riboflavin_synthase-like_b-brl"/>
</dbReference>
<evidence type="ECO:0000256" key="1">
    <source>
        <dbReference type="ARBA" id="ARBA00001974"/>
    </source>
</evidence>
<sequence length="119" mass="13712">MFPSAFEARHGMRDHVTDMVTVTKWERLTPDWLRNVFHVEMHTMNTAIKYRIGEALAVYGHNDEKAVVKCLQTYDVDAEDVVVLSVVHKKKGEAATCPSEETLTYYQLFSHVLDIFSHL</sequence>
<dbReference type="GO" id="GO:0016491">
    <property type="term" value="F:oxidoreductase activity"/>
    <property type="evidence" value="ECO:0007669"/>
    <property type="project" value="UniProtKB-KW"/>
</dbReference>
<dbReference type="EMBL" id="JBIMZQ010000007">
    <property type="protein sequence ID" value="KAL3670575.1"/>
    <property type="molecule type" value="Genomic_DNA"/>
</dbReference>
<keyword evidence="2" id="KW-0285">Flavoprotein</keyword>
<reference evidence="6 7" key="1">
    <citation type="submission" date="2024-09" db="EMBL/GenBank/DDBJ databases">
        <title>Genome sequencing and assembly of Phytophthora oleae, isolate VK10A, causative agent of rot of olive drupes.</title>
        <authorList>
            <person name="Conti Taguali S."/>
            <person name="Riolo M."/>
            <person name="La Spada F."/>
            <person name="Cacciola S.O."/>
            <person name="Dionisio G."/>
        </authorList>
    </citation>
    <scope>NUCLEOTIDE SEQUENCE [LARGE SCALE GENOMIC DNA]</scope>
    <source>
        <strain evidence="6 7">VK10A</strain>
    </source>
</reference>
<dbReference type="AlphaFoldDB" id="A0ABD3FUG6"/>
<proteinExistence type="predicted"/>
<accession>A0ABD3FUG6</accession>
<evidence type="ECO:0000313" key="7">
    <source>
        <dbReference type="Proteomes" id="UP001632037"/>
    </source>
</evidence>
<dbReference type="SUPFAM" id="SSF63380">
    <property type="entry name" value="Riboflavin synthase domain-like"/>
    <property type="match status" value="1"/>
</dbReference>
<keyword evidence="3" id="KW-0274">FAD</keyword>
<dbReference type="InterPro" id="IPR003097">
    <property type="entry name" value="CysJ-like_FAD-binding"/>
</dbReference>
<dbReference type="PANTHER" id="PTHR19384">
    <property type="entry name" value="NITRIC OXIDE SYNTHASE-RELATED"/>
    <property type="match status" value="1"/>
</dbReference>
<evidence type="ECO:0000256" key="4">
    <source>
        <dbReference type="ARBA" id="ARBA00023002"/>
    </source>
</evidence>
<comment type="cofactor">
    <cofactor evidence="1">
        <name>FAD</name>
        <dbReference type="ChEBI" id="CHEBI:57692"/>
    </cofactor>
</comment>
<evidence type="ECO:0000259" key="5">
    <source>
        <dbReference type="Pfam" id="PF00667"/>
    </source>
</evidence>
<evidence type="ECO:0000256" key="2">
    <source>
        <dbReference type="ARBA" id="ARBA00022630"/>
    </source>
</evidence>
<dbReference type="Pfam" id="PF00667">
    <property type="entry name" value="FAD_binding_1"/>
    <property type="match status" value="1"/>
</dbReference>
<keyword evidence="4" id="KW-0560">Oxidoreductase</keyword>
<dbReference type="Proteomes" id="UP001632037">
    <property type="component" value="Unassembled WGS sequence"/>
</dbReference>
<name>A0ABD3FUG6_9STRA</name>
<evidence type="ECO:0000256" key="3">
    <source>
        <dbReference type="ARBA" id="ARBA00022827"/>
    </source>
</evidence>
<gene>
    <name evidence="6" type="ORF">V7S43_004887</name>
</gene>
<dbReference type="PANTHER" id="PTHR19384:SF109">
    <property type="entry name" value="SULFITE REDUCTASE [NADPH] FLAVOPROTEIN COMPONENT"/>
    <property type="match status" value="1"/>
</dbReference>
<feature type="domain" description="Sulfite reductase [NADPH] flavoprotein alpha-component-like FAD-binding" evidence="5">
    <location>
        <begin position="19"/>
        <end position="117"/>
    </location>
</feature>
<dbReference type="Gene3D" id="1.20.990.10">
    <property type="entry name" value="NADPH-cytochrome p450 Reductase, Chain A, domain 3"/>
    <property type="match status" value="1"/>
</dbReference>
<dbReference type="InterPro" id="IPR023173">
    <property type="entry name" value="NADPH_Cyt_P450_Rdtase_alpha"/>
</dbReference>